<proteinExistence type="predicted"/>
<organism evidence="2 3">
    <name type="scientific">Plasmodium gallinaceum</name>
    <dbReference type="NCBI Taxonomy" id="5849"/>
    <lineage>
        <taxon>Eukaryota</taxon>
        <taxon>Sar</taxon>
        <taxon>Alveolata</taxon>
        <taxon>Apicomplexa</taxon>
        <taxon>Aconoidasida</taxon>
        <taxon>Haemosporida</taxon>
        <taxon>Plasmodiidae</taxon>
        <taxon>Plasmodium</taxon>
        <taxon>Plasmodium (Haemamoeba)</taxon>
    </lineage>
</organism>
<dbReference type="OrthoDB" id="372427at2759"/>
<sequence>MSHSYSHNNFSLDENDEGKLIPNKKNINGFIKIYPKNKRNSNTCENIRTKSLNINRRECKNYNRNYTTNSMRNSRLLSHEYIDEILRIDKYIQHPYSINNNYDKKKWINAHNLRNRMKEYDIMTRKKLYENNIINKKAKFDRERYVILNRIPIFREAFPIEKDPSDKNKEAIIRTYLKTHASYLLSESKKNKKNFRKKKKFNNSSNFYVEKNNPFNYINYKQNNNKFSENYKNGDSSYNLQKKKNNEKIKNRSKTPFTNRNLNDCEIVINGIYNKVSNVDERRNFPKTSSRQLSDNHSTNNKIHLNIKNFPKGLFNDNEKRESCEWNSNITKINMCNSNNIRNSNIYDYSNECKNKNTNDNSERNTYYEINSRDNFSNQSNYTDECLTKLSDNSKDFYTKNNIKNDNIFKKDRYSLLGKIKNNKDVKVKLVLNKV</sequence>
<evidence type="ECO:0000256" key="1">
    <source>
        <dbReference type="SAM" id="MobiDB-lite"/>
    </source>
</evidence>
<comment type="caution">
    <text evidence="2">The sequence shown here is derived from an EMBL/GenBank/DDBJ whole genome shotgun (WGS) entry which is preliminary data.</text>
</comment>
<gene>
    <name evidence="2" type="ORF">PGAL8A_00392200</name>
</gene>
<accession>A0A1J1GP24</accession>
<protein>
    <submittedName>
        <fullName evidence="2">Uncharacterized protein</fullName>
    </submittedName>
</protein>
<dbReference type="VEuPathDB" id="PlasmoDB:PGAL8A_00392200"/>
<dbReference type="EMBL" id="CVMV01000022">
    <property type="protein sequence ID" value="CRG94218.1"/>
    <property type="molecule type" value="Genomic_DNA"/>
</dbReference>
<feature type="compositionally biased region" description="Polar residues" evidence="1">
    <location>
        <begin position="230"/>
        <end position="240"/>
    </location>
</feature>
<keyword evidence="3" id="KW-1185">Reference proteome</keyword>
<feature type="region of interest" description="Disordered" evidence="1">
    <location>
        <begin position="230"/>
        <end position="255"/>
    </location>
</feature>
<dbReference type="AlphaFoldDB" id="A0A1J1GP24"/>
<name>A0A1J1GP24_PLAGA</name>
<evidence type="ECO:0000313" key="3">
    <source>
        <dbReference type="Proteomes" id="UP000220797"/>
    </source>
</evidence>
<evidence type="ECO:0000313" key="2">
    <source>
        <dbReference type="EMBL" id="CRG94218.1"/>
    </source>
</evidence>
<reference evidence="2" key="1">
    <citation type="submission" date="2015-04" db="EMBL/GenBank/DDBJ databases">
        <authorList>
            <consortium name="Pathogen Informatics"/>
        </authorList>
    </citation>
    <scope>NUCLEOTIDE SEQUENCE [LARGE SCALE GENOMIC DNA]</scope>
    <source>
        <strain evidence="2">8A</strain>
    </source>
</reference>
<dbReference type="GeneID" id="39732452"/>
<dbReference type="Proteomes" id="UP000220797">
    <property type="component" value="Unassembled WGS sequence"/>
</dbReference>
<dbReference type="RefSeq" id="XP_028527039.1">
    <property type="nucleotide sequence ID" value="XM_028670270.1"/>
</dbReference>